<accession>A0A8J2KMD4</accession>
<name>A0A8J2KMD4_9HEXA</name>
<evidence type="ECO:0000313" key="1">
    <source>
        <dbReference type="EMBL" id="CAG7820591.1"/>
    </source>
</evidence>
<evidence type="ECO:0000313" key="2">
    <source>
        <dbReference type="Proteomes" id="UP000708208"/>
    </source>
</evidence>
<protein>
    <submittedName>
        <fullName evidence="1">Uncharacterized protein</fullName>
    </submittedName>
</protein>
<gene>
    <name evidence="1" type="ORF">AFUS01_LOCUS30975</name>
</gene>
<comment type="caution">
    <text evidence="1">The sequence shown here is derived from an EMBL/GenBank/DDBJ whole genome shotgun (WGS) entry which is preliminary data.</text>
</comment>
<keyword evidence="2" id="KW-1185">Reference proteome</keyword>
<proteinExistence type="predicted"/>
<reference evidence="1" key="1">
    <citation type="submission" date="2021-06" db="EMBL/GenBank/DDBJ databases">
        <authorList>
            <person name="Hodson N. C."/>
            <person name="Mongue J. A."/>
            <person name="Jaron S. K."/>
        </authorList>
    </citation>
    <scope>NUCLEOTIDE SEQUENCE</scope>
</reference>
<dbReference type="EMBL" id="CAJVCH010483597">
    <property type="protein sequence ID" value="CAG7820591.1"/>
    <property type="molecule type" value="Genomic_DNA"/>
</dbReference>
<organism evidence="1 2">
    <name type="scientific">Allacma fusca</name>
    <dbReference type="NCBI Taxonomy" id="39272"/>
    <lineage>
        <taxon>Eukaryota</taxon>
        <taxon>Metazoa</taxon>
        <taxon>Ecdysozoa</taxon>
        <taxon>Arthropoda</taxon>
        <taxon>Hexapoda</taxon>
        <taxon>Collembola</taxon>
        <taxon>Symphypleona</taxon>
        <taxon>Sminthuridae</taxon>
        <taxon>Allacma</taxon>
    </lineage>
</organism>
<sequence length="107" mass="12148">MELEASNLICTASSVPRAVPFSTVMIISYNDGTHLSPFPNAMVNRSLLGVAQIHSEPSWNRMIIYILEGVKTWKRHAWELIASSEQKHRVTLRRLLLLLPRLAQIVN</sequence>
<dbReference type="AlphaFoldDB" id="A0A8J2KMD4"/>
<dbReference type="Proteomes" id="UP000708208">
    <property type="component" value="Unassembled WGS sequence"/>
</dbReference>